<feature type="signal peptide" evidence="1">
    <location>
        <begin position="1"/>
        <end position="25"/>
    </location>
</feature>
<proteinExistence type="predicted"/>
<accession>A0A1I5APU0</accession>
<evidence type="ECO:0000313" key="4">
    <source>
        <dbReference type="Proteomes" id="UP000199153"/>
    </source>
</evidence>
<protein>
    <submittedName>
        <fullName evidence="3">Lipocalin-like domain-containing protein</fullName>
    </submittedName>
</protein>
<evidence type="ECO:0000313" key="3">
    <source>
        <dbReference type="EMBL" id="SFN64458.1"/>
    </source>
</evidence>
<evidence type="ECO:0000259" key="2">
    <source>
        <dbReference type="Pfam" id="PF13648"/>
    </source>
</evidence>
<keyword evidence="4" id="KW-1185">Reference proteome</keyword>
<reference evidence="3 4" key="1">
    <citation type="submission" date="2016-10" db="EMBL/GenBank/DDBJ databases">
        <authorList>
            <person name="de Groot N.N."/>
        </authorList>
    </citation>
    <scope>NUCLEOTIDE SEQUENCE [LARGE SCALE GENOMIC DNA]</scope>
    <source>
        <strain evidence="3 4">DSM 17794</strain>
    </source>
</reference>
<keyword evidence="1" id="KW-0732">Signal</keyword>
<dbReference type="Proteomes" id="UP000199153">
    <property type="component" value="Unassembled WGS sequence"/>
</dbReference>
<evidence type="ECO:0000256" key="1">
    <source>
        <dbReference type="SAM" id="SignalP"/>
    </source>
</evidence>
<gene>
    <name evidence="3" type="ORF">SAMN05660413_01988</name>
</gene>
<dbReference type="OrthoDB" id="1144836at2"/>
<dbReference type="EMBL" id="FOVL01000011">
    <property type="protein sequence ID" value="SFN64458.1"/>
    <property type="molecule type" value="Genomic_DNA"/>
</dbReference>
<feature type="chain" id="PRO_5011687878" evidence="1">
    <location>
        <begin position="26"/>
        <end position="191"/>
    </location>
</feature>
<dbReference type="PROSITE" id="PS51257">
    <property type="entry name" value="PROKAR_LIPOPROTEIN"/>
    <property type="match status" value="1"/>
</dbReference>
<dbReference type="InterPro" id="IPR024311">
    <property type="entry name" value="Lipocalin-like"/>
</dbReference>
<feature type="domain" description="Lipocalin-like" evidence="2">
    <location>
        <begin position="47"/>
        <end position="158"/>
    </location>
</feature>
<dbReference type="AlphaFoldDB" id="A0A1I5APU0"/>
<sequence length="191" mass="21281">MNNLMKYRNLVLSILFVVLFTACEADSVEANSENLQVTNLTITKSELEGEWELSGMIAEEPVDLNNDGVASRNLLDEASCFDRMNAVFNADGSFSSINGRLDFNSGENGDSFTCGIDRQDFGAWDLKDDNILMLTMTINGQDYLHEKDLEVDGNTFSFKITKFESDEYVNDPGDSQASHVSILSLEYARVN</sequence>
<organism evidence="3 4">
    <name type="scientific">Salegentibacter flavus</name>
    <dbReference type="NCBI Taxonomy" id="287099"/>
    <lineage>
        <taxon>Bacteria</taxon>
        <taxon>Pseudomonadati</taxon>
        <taxon>Bacteroidota</taxon>
        <taxon>Flavobacteriia</taxon>
        <taxon>Flavobacteriales</taxon>
        <taxon>Flavobacteriaceae</taxon>
        <taxon>Salegentibacter</taxon>
    </lineage>
</organism>
<dbReference type="RefSeq" id="WP_093409010.1">
    <property type="nucleotide sequence ID" value="NZ_FOVL01000011.1"/>
</dbReference>
<name>A0A1I5APU0_9FLAO</name>
<dbReference type="Pfam" id="PF13648">
    <property type="entry name" value="Lipocalin_4"/>
    <property type="match status" value="1"/>
</dbReference>